<organism evidence="5 15">
    <name type="scientific">Phytophthora fragariae</name>
    <dbReference type="NCBI Taxonomy" id="53985"/>
    <lineage>
        <taxon>Eukaryota</taxon>
        <taxon>Sar</taxon>
        <taxon>Stramenopiles</taxon>
        <taxon>Oomycota</taxon>
        <taxon>Peronosporomycetes</taxon>
        <taxon>Peronosporales</taxon>
        <taxon>Peronosporaceae</taxon>
        <taxon>Phytophthora</taxon>
    </lineage>
</organism>
<dbReference type="AlphaFoldDB" id="A0A6A3RKN9"/>
<sequence length="132" mass="15148">MDKGLMTWLNQKKSVENVSKKLGVFGKQQNAAKLNPNWEALLKYSAMKKVLKEESVYARFGTGLQSKFKTDENLMRWALNGDSVKSVAQTLGVSGLPRVQLISHENYYAFKTFLRWRKEYAQMVATNFQSMT</sequence>
<dbReference type="Proteomes" id="UP000441208">
    <property type="component" value="Unassembled WGS sequence"/>
</dbReference>
<dbReference type="Proteomes" id="UP000440732">
    <property type="component" value="Unassembled WGS sequence"/>
</dbReference>
<proteinExistence type="predicted"/>
<dbReference type="EMBL" id="QXGD01001173">
    <property type="protein sequence ID" value="KAE9212789.1"/>
    <property type="molecule type" value="Genomic_DNA"/>
</dbReference>
<keyword evidence="12" id="KW-1185">Reference proteome</keyword>
<evidence type="ECO:0000313" key="17">
    <source>
        <dbReference type="Proteomes" id="UP000460718"/>
    </source>
</evidence>
<dbReference type="Proteomes" id="UP000429523">
    <property type="component" value="Unassembled WGS sequence"/>
</dbReference>
<evidence type="ECO:0000313" key="11">
    <source>
        <dbReference type="Proteomes" id="UP000429523"/>
    </source>
</evidence>
<dbReference type="EMBL" id="QXGA01002381">
    <property type="protein sequence ID" value="KAE9098783.1"/>
    <property type="molecule type" value="Genomic_DNA"/>
</dbReference>
<dbReference type="Proteomes" id="UP000488956">
    <property type="component" value="Unassembled WGS sequence"/>
</dbReference>
<dbReference type="EMBL" id="QXFY01002003">
    <property type="protein sequence ID" value="KAE9304902.1"/>
    <property type="molecule type" value="Genomic_DNA"/>
</dbReference>
<evidence type="ECO:0000313" key="1">
    <source>
        <dbReference type="EMBL" id="KAE8943652.1"/>
    </source>
</evidence>
<evidence type="ECO:0000313" key="3">
    <source>
        <dbReference type="EMBL" id="KAE9077455.1"/>
    </source>
</evidence>
<evidence type="ECO:0000313" key="8">
    <source>
        <dbReference type="EMBL" id="KAE9212789.1"/>
    </source>
</evidence>
<evidence type="ECO:0000313" key="15">
    <source>
        <dbReference type="Proteomes" id="UP000440732"/>
    </source>
</evidence>
<evidence type="ECO:0000313" key="13">
    <source>
        <dbReference type="Proteomes" id="UP000437068"/>
    </source>
</evidence>
<dbReference type="Proteomes" id="UP000440367">
    <property type="component" value="Unassembled WGS sequence"/>
</dbReference>
<accession>A0A6A3RKN9</accession>
<name>A0A6A3RKN9_9STRA</name>
<evidence type="ECO:0000313" key="18">
    <source>
        <dbReference type="Proteomes" id="UP000476176"/>
    </source>
</evidence>
<evidence type="ECO:0000313" key="2">
    <source>
        <dbReference type="EMBL" id="KAE8992608.1"/>
    </source>
</evidence>
<evidence type="ECO:0000313" key="19">
    <source>
        <dbReference type="Proteomes" id="UP000486351"/>
    </source>
</evidence>
<evidence type="ECO:0000313" key="12">
    <source>
        <dbReference type="Proteomes" id="UP000433483"/>
    </source>
</evidence>
<dbReference type="Proteomes" id="UP000486351">
    <property type="component" value="Unassembled WGS sequence"/>
</dbReference>
<dbReference type="Proteomes" id="UP000476176">
    <property type="component" value="Unassembled WGS sequence"/>
</dbReference>
<dbReference type="OrthoDB" id="124027at2759"/>
<evidence type="ECO:0000313" key="4">
    <source>
        <dbReference type="EMBL" id="KAE9096277.1"/>
    </source>
</evidence>
<dbReference type="Proteomes" id="UP000433483">
    <property type="component" value="Unassembled WGS sequence"/>
</dbReference>
<dbReference type="EMBL" id="QXGF01000241">
    <property type="protein sequence ID" value="KAE8943652.1"/>
    <property type="molecule type" value="Genomic_DNA"/>
</dbReference>
<dbReference type="EMBL" id="QXGE01002376">
    <property type="protein sequence ID" value="KAE9282419.1"/>
    <property type="molecule type" value="Genomic_DNA"/>
</dbReference>
<protein>
    <recommendedName>
        <fullName evidence="21">Avirulence (Avh) protein</fullName>
    </recommendedName>
</protein>
<dbReference type="Proteomes" id="UP000460718">
    <property type="component" value="Unassembled WGS sequence"/>
</dbReference>
<dbReference type="EMBL" id="QXFZ01001133">
    <property type="protein sequence ID" value="KAE9096277.1"/>
    <property type="molecule type" value="Genomic_DNA"/>
</dbReference>
<evidence type="ECO:0000313" key="5">
    <source>
        <dbReference type="EMBL" id="KAE9098783.1"/>
    </source>
</evidence>
<dbReference type="EMBL" id="QXGB01001819">
    <property type="protein sequence ID" value="KAE9185091.1"/>
    <property type="molecule type" value="Genomic_DNA"/>
</dbReference>
<dbReference type="EMBL" id="QXFX01002397">
    <property type="protein sequence ID" value="KAE9077455.1"/>
    <property type="molecule type" value="Genomic_DNA"/>
</dbReference>
<comment type="caution">
    <text evidence="5">The sequence shown here is derived from an EMBL/GenBank/DDBJ whole genome shotgun (WGS) entry which is preliminary data.</text>
</comment>
<dbReference type="Proteomes" id="UP000437068">
    <property type="component" value="Unassembled WGS sequence"/>
</dbReference>
<evidence type="ECO:0000313" key="10">
    <source>
        <dbReference type="EMBL" id="KAE9304902.1"/>
    </source>
</evidence>
<reference evidence="11 12" key="1">
    <citation type="submission" date="2018-08" db="EMBL/GenBank/DDBJ databases">
        <title>Genomic investigation of the strawberry pathogen Phytophthora fragariae indicates pathogenicity is determined by transcriptional variation in three key races.</title>
        <authorList>
            <person name="Adams T.M."/>
            <person name="Armitage A.D."/>
            <person name="Sobczyk M.K."/>
            <person name="Bates H.J."/>
            <person name="Dunwell J.M."/>
            <person name="Nellist C.F."/>
            <person name="Harrison R.J."/>
        </authorList>
    </citation>
    <scope>NUCLEOTIDE SEQUENCE [LARGE SCALE GENOMIC DNA]</scope>
    <source>
        <strain evidence="9 13">A4</strain>
        <strain evidence="8 14">BC-1</strain>
        <strain evidence="7 18">BC-23</strain>
        <strain evidence="6 12">NOV-27</strain>
        <strain evidence="5 15">NOV-5</strain>
        <strain evidence="4 16">NOV-71</strain>
        <strain evidence="10 19">NOV-77</strain>
        <strain evidence="1 11">NOV-9</strain>
        <strain evidence="3 20">ONT-3</strain>
        <strain evidence="2 17">SCRP245</strain>
    </source>
</reference>
<evidence type="ECO:0000313" key="16">
    <source>
        <dbReference type="Proteomes" id="UP000441208"/>
    </source>
</evidence>
<evidence type="ECO:0000313" key="14">
    <source>
        <dbReference type="Proteomes" id="UP000440367"/>
    </source>
</evidence>
<dbReference type="EMBL" id="QXFW01001324">
    <property type="protein sequence ID" value="KAE8992608.1"/>
    <property type="molecule type" value="Genomic_DNA"/>
</dbReference>
<dbReference type="EMBL" id="QXGC01001879">
    <property type="protein sequence ID" value="KAE9194440.1"/>
    <property type="molecule type" value="Genomic_DNA"/>
</dbReference>
<evidence type="ECO:0008006" key="21">
    <source>
        <dbReference type="Google" id="ProtNLM"/>
    </source>
</evidence>
<gene>
    <name evidence="9" type="ORF">PF001_g23321</name>
    <name evidence="8" type="ORF">PF002_g18154</name>
    <name evidence="7" type="ORF">PF004_g20725</name>
    <name evidence="6" type="ORF">PF005_g21392</name>
    <name evidence="5" type="ORF">PF006_g23280</name>
    <name evidence="4" type="ORF">PF007_g17058</name>
    <name evidence="10" type="ORF">PF008_g21860</name>
    <name evidence="1" type="ORF">PF009_g6637</name>
    <name evidence="3" type="ORF">PF010_g23503</name>
    <name evidence="2" type="ORF">PF011_g17487</name>
</gene>
<evidence type="ECO:0000313" key="20">
    <source>
        <dbReference type="Proteomes" id="UP000488956"/>
    </source>
</evidence>
<evidence type="ECO:0000313" key="6">
    <source>
        <dbReference type="EMBL" id="KAE9185091.1"/>
    </source>
</evidence>
<evidence type="ECO:0000313" key="7">
    <source>
        <dbReference type="EMBL" id="KAE9194440.1"/>
    </source>
</evidence>
<evidence type="ECO:0000313" key="9">
    <source>
        <dbReference type="EMBL" id="KAE9282419.1"/>
    </source>
</evidence>